<dbReference type="EMBL" id="KB468135">
    <property type="protein sequence ID" value="PCH43118.1"/>
    <property type="molecule type" value="Genomic_DNA"/>
</dbReference>
<feature type="signal peptide" evidence="2">
    <location>
        <begin position="1"/>
        <end position="17"/>
    </location>
</feature>
<feature type="region of interest" description="Disordered" evidence="1">
    <location>
        <begin position="66"/>
        <end position="89"/>
    </location>
</feature>
<gene>
    <name evidence="3" type="ORF">WOLCODRAFT_164250</name>
</gene>
<organism evidence="3 4">
    <name type="scientific">Wolfiporia cocos (strain MD-104)</name>
    <name type="common">Brown rot fungus</name>
    <dbReference type="NCBI Taxonomy" id="742152"/>
    <lineage>
        <taxon>Eukaryota</taxon>
        <taxon>Fungi</taxon>
        <taxon>Dikarya</taxon>
        <taxon>Basidiomycota</taxon>
        <taxon>Agaricomycotina</taxon>
        <taxon>Agaricomycetes</taxon>
        <taxon>Polyporales</taxon>
        <taxon>Phaeolaceae</taxon>
        <taxon>Wolfiporia</taxon>
    </lineage>
</organism>
<feature type="chain" id="PRO_5013628617" description="Secreted protein" evidence="2">
    <location>
        <begin position="18"/>
        <end position="89"/>
    </location>
</feature>
<keyword evidence="2" id="KW-0732">Signal</keyword>
<name>A0A2H3JZ09_WOLCO</name>
<keyword evidence="4" id="KW-1185">Reference proteome</keyword>
<evidence type="ECO:0000256" key="1">
    <source>
        <dbReference type="SAM" id="MobiDB-lite"/>
    </source>
</evidence>
<evidence type="ECO:0008006" key="5">
    <source>
        <dbReference type="Google" id="ProtNLM"/>
    </source>
</evidence>
<proteinExistence type="predicted"/>
<sequence length="89" mass="9468">MRLRLCACSLNLGLTAAHPVTTNASLPQSAGSERRRSTPWLQRAPPHPRDLQRALGLVMVSSAKTSRHCSRVGPSQSTAAPPACRGAIK</sequence>
<evidence type="ECO:0000313" key="3">
    <source>
        <dbReference type="EMBL" id="PCH43118.1"/>
    </source>
</evidence>
<feature type="compositionally biased region" description="Polar residues" evidence="1">
    <location>
        <begin position="20"/>
        <end position="31"/>
    </location>
</feature>
<dbReference type="AlphaFoldDB" id="A0A2H3JZ09"/>
<evidence type="ECO:0000313" key="4">
    <source>
        <dbReference type="Proteomes" id="UP000218811"/>
    </source>
</evidence>
<feature type="non-terminal residue" evidence="3">
    <location>
        <position position="89"/>
    </location>
</feature>
<evidence type="ECO:0000256" key="2">
    <source>
        <dbReference type="SAM" id="SignalP"/>
    </source>
</evidence>
<dbReference type="Proteomes" id="UP000218811">
    <property type="component" value="Unassembled WGS sequence"/>
</dbReference>
<protein>
    <recommendedName>
        <fullName evidence="5">Secreted protein</fullName>
    </recommendedName>
</protein>
<reference evidence="3 4" key="1">
    <citation type="journal article" date="2012" name="Science">
        <title>The Paleozoic origin of enzymatic lignin decomposition reconstructed from 31 fungal genomes.</title>
        <authorList>
            <person name="Floudas D."/>
            <person name="Binder M."/>
            <person name="Riley R."/>
            <person name="Barry K."/>
            <person name="Blanchette R.A."/>
            <person name="Henrissat B."/>
            <person name="Martinez A.T."/>
            <person name="Otillar R."/>
            <person name="Spatafora J.W."/>
            <person name="Yadav J.S."/>
            <person name="Aerts A."/>
            <person name="Benoit I."/>
            <person name="Boyd A."/>
            <person name="Carlson A."/>
            <person name="Copeland A."/>
            <person name="Coutinho P.M."/>
            <person name="de Vries R.P."/>
            <person name="Ferreira P."/>
            <person name="Findley K."/>
            <person name="Foster B."/>
            <person name="Gaskell J."/>
            <person name="Glotzer D."/>
            <person name="Gorecki P."/>
            <person name="Heitman J."/>
            <person name="Hesse C."/>
            <person name="Hori C."/>
            <person name="Igarashi K."/>
            <person name="Jurgens J.A."/>
            <person name="Kallen N."/>
            <person name="Kersten P."/>
            <person name="Kohler A."/>
            <person name="Kuees U."/>
            <person name="Kumar T.K.A."/>
            <person name="Kuo A."/>
            <person name="LaButti K."/>
            <person name="Larrondo L.F."/>
            <person name="Lindquist E."/>
            <person name="Ling A."/>
            <person name="Lombard V."/>
            <person name="Lucas S."/>
            <person name="Lundell T."/>
            <person name="Martin R."/>
            <person name="McLaughlin D.J."/>
            <person name="Morgenstern I."/>
            <person name="Morin E."/>
            <person name="Murat C."/>
            <person name="Nagy L.G."/>
            <person name="Nolan M."/>
            <person name="Ohm R.A."/>
            <person name="Patyshakuliyeva A."/>
            <person name="Rokas A."/>
            <person name="Ruiz-Duenas F.J."/>
            <person name="Sabat G."/>
            <person name="Salamov A."/>
            <person name="Samejima M."/>
            <person name="Schmutz J."/>
            <person name="Slot J.C."/>
            <person name="St John F."/>
            <person name="Stenlid J."/>
            <person name="Sun H."/>
            <person name="Sun S."/>
            <person name="Syed K."/>
            <person name="Tsang A."/>
            <person name="Wiebenga A."/>
            <person name="Young D."/>
            <person name="Pisabarro A."/>
            <person name="Eastwood D.C."/>
            <person name="Martin F."/>
            <person name="Cullen D."/>
            <person name="Grigoriev I.V."/>
            <person name="Hibbett D.S."/>
        </authorList>
    </citation>
    <scope>NUCLEOTIDE SEQUENCE [LARGE SCALE GENOMIC DNA]</scope>
    <source>
        <strain evidence="3 4">MD-104</strain>
    </source>
</reference>
<accession>A0A2H3JZ09</accession>
<feature type="region of interest" description="Disordered" evidence="1">
    <location>
        <begin position="19"/>
        <end position="49"/>
    </location>
</feature>